<dbReference type="CDD" id="cd05304">
    <property type="entry name" value="Rubrum_tdh"/>
    <property type="match status" value="1"/>
</dbReference>
<organism evidence="10 11">
    <name type="scientific">Halanaerobium praevalens (strain ATCC 33744 / DSM 2228 / GSL)</name>
    <dbReference type="NCBI Taxonomy" id="572479"/>
    <lineage>
        <taxon>Bacteria</taxon>
        <taxon>Bacillati</taxon>
        <taxon>Bacillota</taxon>
        <taxon>Clostridia</taxon>
        <taxon>Halanaerobiales</taxon>
        <taxon>Halanaerobiaceae</taxon>
        <taxon>Halanaerobium</taxon>
    </lineage>
</organism>
<dbReference type="RefSeq" id="WP_014552549.1">
    <property type="nucleotide sequence ID" value="NC_017455.1"/>
</dbReference>
<dbReference type="Pfam" id="PF05222">
    <property type="entry name" value="AlaDh_PNT_N"/>
    <property type="match status" value="1"/>
</dbReference>
<comment type="catalytic activity">
    <reaction evidence="7">
        <text>NAD(+) + NADPH + H(+)(in) = NADH + NADP(+) + H(+)(out)</text>
        <dbReference type="Rhea" id="RHEA:47992"/>
        <dbReference type="ChEBI" id="CHEBI:15378"/>
        <dbReference type="ChEBI" id="CHEBI:57540"/>
        <dbReference type="ChEBI" id="CHEBI:57783"/>
        <dbReference type="ChEBI" id="CHEBI:57945"/>
        <dbReference type="ChEBI" id="CHEBI:58349"/>
        <dbReference type="EC" id="7.1.1.1"/>
    </reaction>
</comment>
<keyword evidence="6" id="KW-0520">NAD</keyword>
<dbReference type="PATRIC" id="fig|572479.3.peg.364"/>
<dbReference type="InterPro" id="IPR007886">
    <property type="entry name" value="AlaDH/PNT_N"/>
</dbReference>
<feature type="domain" description="Alanine dehydrogenase/pyridine nucleotide transhydrogenase N-terminal" evidence="9">
    <location>
        <begin position="9"/>
        <end position="152"/>
    </location>
</feature>
<dbReference type="Pfam" id="PF01262">
    <property type="entry name" value="AlaDh_PNT_C"/>
    <property type="match status" value="1"/>
</dbReference>
<dbReference type="PANTHER" id="PTHR10160">
    <property type="entry name" value="NAD(P) TRANSHYDROGENASE"/>
    <property type="match status" value="1"/>
</dbReference>
<reference evidence="11" key="1">
    <citation type="submission" date="2010-10" db="EMBL/GenBank/DDBJ databases">
        <title>The complete genome of Halanaerobium praevalens DSM 2228.</title>
        <authorList>
            <consortium name="US DOE Joint Genome Institute (JGI-PGF)"/>
            <person name="Lucas S."/>
            <person name="Copeland A."/>
            <person name="Lapidus A."/>
            <person name="Glavina del Rio T."/>
            <person name="Dalin E."/>
            <person name="Tice H."/>
            <person name="Bruce D."/>
            <person name="Goodwin L."/>
            <person name="Pitluck S."/>
            <person name="Kyrpides N."/>
            <person name="Mavromatis K."/>
            <person name="Ivanova N."/>
            <person name="Ovchinnikova G."/>
            <person name="Chertkov O."/>
            <person name="Detter J.C."/>
            <person name="Han C."/>
            <person name="Larimer F."/>
            <person name="Land M."/>
            <person name="Hauser L."/>
            <person name="Markowitz V."/>
            <person name="Cheng J.-F."/>
            <person name="Hugenholtz P."/>
            <person name="Woyke T."/>
            <person name="Wu D."/>
            <person name="Tindall B."/>
            <person name="Pomrenke H.G."/>
            <person name="Brambilla E."/>
            <person name="Klenk H.-P."/>
            <person name="Eisen J.A."/>
        </authorList>
    </citation>
    <scope>NUCLEOTIDE SEQUENCE [LARGE SCALE GENOMIC DNA]</scope>
    <source>
        <strain evidence="11">ATCC 33744 / DSM 2228 / GSL</strain>
    </source>
</reference>
<evidence type="ECO:0000256" key="3">
    <source>
        <dbReference type="ARBA" id="ARBA00022741"/>
    </source>
</evidence>
<evidence type="ECO:0000259" key="9">
    <source>
        <dbReference type="SMART" id="SM01003"/>
    </source>
</evidence>
<dbReference type="GO" id="GO:0006740">
    <property type="term" value="P:NADPH regeneration"/>
    <property type="evidence" value="ECO:0007669"/>
    <property type="project" value="TreeGrafter"/>
</dbReference>
<dbReference type="OrthoDB" id="9804592at2"/>
<reference evidence="10 11" key="2">
    <citation type="journal article" date="2011" name="Stand. Genomic Sci.">
        <title>Complete genome sequence of the extremely halophilic Halanaerobium praevalens type strain (GSL).</title>
        <authorList>
            <person name="Ivanova N."/>
            <person name="Sikorski J."/>
            <person name="Chertkov O."/>
            <person name="Nolan M."/>
            <person name="Lucas S."/>
            <person name="Hammon N."/>
            <person name="Deshpande S."/>
            <person name="Cheng J.F."/>
            <person name="Tapia R."/>
            <person name="Han C."/>
            <person name="Goodwin L."/>
            <person name="Pitluck S."/>
            <person name="Huntemann M."/>
            <person name="Liolios K."/>
            <person name="Pagani I."/>
            <person name="Mavromatis K."/>
            <person name="Ovchinikova G."/>
            <person name="Pati A."/>
            <person name="Chen A."/>
            <person name="Palaniappan K."/>
            <person name="Land M."/>
            <person name="Hauser L."/>
            <person name="Brambilla E.M."/>
            <person name="Kannan K.P."/>
            <person name="Rohde M."/>
            <person name="Tindall B.J."/>
            <person name="Goker M."/>
            <person name="Detter J.C."/>
            <person name="Woyke T."/>
            <person name="Bristow J."/>
            <person name="Eisen J.A."/>
            <person name="Markowitz V."/>
            <person name="Hugenholtz P."/>
            <person name="Kyrpides N.C."/>
            <person name="Klenk H.P."/>
            <person name="Lapidus A."/>
        </authorList>
    </citation>
    <scope>NUCLEOTIDE SEQUENCE [LARGE SCALE GENOMIC DNA]</scope>
    <source>
        <strain evidence="11">ATCC 33744 / DSM 2228 / GSL</strain>
    </source>
</reference>
<dbReference type="GO" id="GO:0008750">
    <property type="term" value="F:proton-translocating NAD(P)+ transhydrogenase activity"/>
    <property type="evidence" value="ECO:0007669"/>
    <property type="project" value="UniProtKB-EC"/>
</dbReference>
<feature type="domain" description="Alanine dehydrogenase/pyridine nucleotide transhydrogenase NAD(H)-binding" evidence="8">
    <location>
        <begin position="161"/>
        <end position="326"/>
    </location>
</feature>
<keyword evidence="3" id="KW-0547">Nucleotide-binding</keyword>
<evidence type="ECO:0000256" key="5">
    <source>
        <dbReference type="ARBA" id="ARBA00022967"/>
    </source>
</evidence>
<dbReference type="GO" id="GO:0050661">
    <property type="term" value="F:NADP binding"/>
    <property type="evidence" value="ECO:0007669"/>
    <property type="project" value="TreeGrafter"/>
</dbReference>
<dbReference type="EC" id="7.1.1.1" evidence="2"/>
<evidence type="ECO:0000256" key="7">
    <source>
        <dbReference type="ARBA" id="ARBA00048202"/>
    </source>
</evidence>
<keyword evidence="4" id="KW-0521">NADP</keyword>
<dbReference type="SUPFAM" id="SSF52283">
    <property type="entry name" value="Formate/glycerate dehydrogenase catalytic domain-like"/>
    <property type="match status" value="1"/>
</dbReference>
<dbReference type="Proteomes" id="UP000006866">
    <property type="component" value="Chromosome"/>
</dbReference>
<evidence type="ECO:0000313" key="10">
    <source>
        <dbReference type="EMBL" id="ADO76516.1"/>
    </source>
</evidence>
<evidence type="ECO:0000256" key="4">
    <source>
        <dbReference type="ARBA" id="ARBA00022857"/>
    </source>
</evidence>
<dbReference type="HOGENOM" id="CLU_003376_2_1_9"/>
<dbReference type="eggNOG" id="COG3288">
    <property type="taxonomic scope" value="Bacteria"/>
</dbReference>
<dbReference type="PANTHER" id="PTHR10160:SF19">
    <property type="entry name" value="PROTON-TRANSLOCATING NAD(P)(+) TRANSHYDROGENASE"/>
    <property type="match status" value="1"/>
</dbReference>
<gene>
    <name evidence="10" type="ordered locus">Hprae_0360</name>
</gene>
<protein>
    <recommendedName>
        <fullName evidence="2">proton-translocating NAD(P)(+) transhydrogenase</fullName>
        <ecNumber evidence="2">7.1.1.1</ecNumber>
    </recommendedName>
</protein>
<dbReference type="GO" id="GO:0005886">
    <property type="term" value="C:plasma membrane"/>
    <property type="evidence" value="ECO:0007669"/>
    <property type="project" value="TreeGrafter"/>
</dbReference>
<dbReference type="KEGG" id="hpk:Hprae_0360"/>
<evidence type="ECO:0000313" key="11">
    <source>
        <dbReference type="Proteomes" id="UP000006866"/>
    </source>
</evidence>
<evidence type="ECO:0000256" key="1">
    <source>
        <dbReference type="ARBA" id="ARBA00003943"/>
    </source>
</evidence>
<dbReference type="GO" id="GO:0016491">
    <property type="term" value="F:oxidoreductase activity"/>
    <property type="evidence" value="ECO:0007669"/>
    <property type="project" value="UniProtKB-KW"/>
</dbReference>
<accession>E3DNH8</accession>
<keyword evidence="5" id="KW-1278">Translocase</keyword>
<evidence type="ECO:0000256" key="6">
    <source>
        <dbReference type="ARBA" id="ARBA00023027"/>
    </source>
</evidence>
<dbReference type="InterPro" id="IPR036291">
    <property type="entry name" value="NAD(P)-bd_dom_sf"/>
</dbReference>
<dbReference type="SMART" id="SM01002">
    <property type="entry name" value="AlaDh_PNT_C"/>
    <property type="match status" value="1"/>
</dbReference>
<dbReference type="STRING" id="572479.Hprae_0360"/>
<dbReference type="SMART" id="SM01003">
    <property type="entry name" value="AlaDh_PNT_N"/>
    <property type="match status" value="1"/>
</dbReference>
<name>E3DNH8_HALPG</name>
<keyword evidence="10" id="KW-0560">Oxidoreductase</keyword>
<dbReference type="InterPro" id="IPR007698">
    <property type="entry name" value="AlaDH/PNT_NAD(H)-bd"/>
</dbReference>
<dbReference type="EMBL" id="CP002175">
    <property type="protein sequence ID" value="ADO76516.1"/>
    <property type="molecule type" value="Genomic_DNA"/>
</dbReference>
<dbReference type="Gene3D" id="3.40.50.720">
    <property type="entry name" value="NAD(P)-binding Rossmann-like Domain"/>
    <property type="match status" value="2"/>
</dbReference>
<dbReference type="SUPFAM" id="SSF51735">
    <property type="entry name" value="NAD(P)-binding Rossmann-fold domains"/>
    <property type="match status" value="1"/>
</dbReference>
<proteinExistence type="predicted"/>
<sequence length="390" mass="41701">MNFKDLKIAIPTEIMEGEDRVSATPETVSSMIEEGAEVLVQAGAGEGSFFSDQKYQAAGAEILTDVEKLFAAADLILKVKEPQFNQELDKHEVDLMHAGQYLITFIHPASPGNHQMVKKLAEKGIISLTLDSIPRISKAQAMDTLSSMSTVAGYKGVLMAADILPKFMPMITTGVGMIKPANALVLGTGVAGLQAAATAKRLGAVVHAADIRPEASEQAQSVGSKPLDLEIPEAEAVGEGGYAKELSEKLLEKERGIIAEQIEKFDFLILSALIPGKVAPILITEAMVKKMEPGSVIVDIAIDQGGNCEITEPGKIVKKHGVTIIGTKNIPGMLPKSSTWMFSKNIYKFISHVIEAGKIEIESDDEILSSTLVTDGEKIVHQGALEAMNK</sequence>
<keyword evidence="11" id="KW-1185">Reference proteome</keyword>
<evidence type="ECO:0000259" key="8">
    <source>
        <dbReference type="SMART" id="SM01002"/>
    </source>
</evidence>
<dbReference type="AlphaFoldDB" id="E3DNH8"/>
<evidence type="ECO:0000256" key="2">
    <source>
        <dbReference type="ARBA" id="ARBA00012943"/>
    </source>
</evidence>
<comment type="function">
    <text evidence="1">The transhydrogenation between NADH and NADP is coupled to respiration and ATP hydrolysis and functions as a proton pump across the membrane.</text>
</comment>